<comment type="caution">
    <text evidence="1">The sequence shown here is derived from an EMBL/GenBank/DDBJ whole genome shotgun (WGS) entry which is preliminary data.</text>
</comment>
<name>A0A9P1N6Q6_9PELO</name>
<accession>A0A9P1N6Q6</accession>
<proteinExistence type="predicted"/>
<evidence type="ECO:0000313" key="2">
    <source>
        <dbReference type="Proteomes" id="UP001152747"/>
    </source>
</evidence>
<organism evidence="1 2">
    <name type="scientific">Caenorhabditis angaria</name>
    <dbReference type="NCBI Taxonomy" id="860376"/>
    <lineage>
        <taxon>Eukaryota</taxon>
        <taxon>Metazoa</taxon>
        <taxon>Ecdysozoa</taxon>
        <taxon>Nematoda</taxon>
        <taxon>Chromadorea</taxon>
        <taxon>Rhabditida</taxon>
        <taxon>Rhabditina</taxon>
        <taxon>Rhabditomorpha</taxon>
        <taxon>Rhabditoidea</taxon>
        <taxon>Rhabditidae</taxon>
        <taxon>Peloderinae</taxon>
        <taxon>Caenorhabditis</taxon>
    </lineage>
</organism>
<gene>
    <name evidence="1" type="ORF">CAMP_LOCUS12454</name>
</gene>
<evidence type="ECO:0000313" key="1">
    <source>
        <dbReference type="EMBL" id="CAI5449817.1"/>
    </source>
</evidence>
<dbReference type="Proteomes" id="UP001152747">
    <property type="component" value="Unassembled WGS sequence"/>
</dbReference>
<protein>
    <submittedName>
        <fullName evidence="1">Uncharacterized protein</fullName>
    </submittedName>
</protein>
<keyword evidence="2" id="KW-1185">Reference proteome</keyword>
<sequence length="109" mass="12373">MILEHVSNSFDKIGRFLAGKYTIFCVSQRKIYDFCSTIFDYEIGWKFIPFLAQEEKREMEPLVDFSIAGIVAREESGRAVSGKVPAKCQKIAKICGNESEMLKSPTKLL</sequence>
<dbReference type="AlphaFoldDB" id="A0A9P1N6Q6"/>
<dbReference type="EMBL" id="CANHGI010000004">
    <property type="protein sequence ID" value="CAI5449817.1"/>
    <property type="molecule type" value="Genomic_DNA"/>
</dbReference>
<reference evidence="1" key="1">
    <citation type="submission" date="2022-11" db="EMBL/GenBank/DDBJ databases">
        <authorList>
            <person name="Kikuchi T."/>
        </authorList>
    </citation>
    <scope>NUCLEOTIDE SEQUENCE</scope>
    <source>
        <strain evidence="1">PS1010</strain>
    </source>
</reference>